<dbReference type="GO" id="GO:0030594">
    <property type="term" value="F:neurotransmitter receptor activity"/>
    <property type="evidence" value="ECO:0007669"/>
    <property type="project" value="TreeGrafter"/>
</dbReference>
<dbReference type="GO" id="GO:0051378">
    <property type="term" value="F:serotonin binding"/>
    <property type="evidence" value="ECO:0007669"/>
    <property type="project" value="TreeGrafter"/>
</dbReference>
<evidence type="ECO:0000313" key="13">
    <source>
        <dbReference type="Proteomes" id="UP000663829"/>
    </source>
</evidence>
<evidence type="ECO:0000259" key="10">
    <source>
        <dbReference type="PROSITE" id="PS50262"/>
    </source>
</evidence>
<keyword evidence="13" id="KW-1185">Reference proteome</keyword>
<dbReference type="EMBL" id="CAJOBC010073349">
    <property type="protein sequence ID" value="CAF4250103.1"/>
    <property type="molecule type" value="Genomic_DNA"/>
</dbReference>
<comment type="caution">
    <text evidence="11">The sequence shown here is derived from an EMBL/GenBank/DDBJ whole genome shotgun (WGS) entry which is preliminary data.</text>
</comment>
<evidence type="ECO:0000256" key="1">
    <source>
        <dbReference type="ARBA" id="ARBA00004651"/>
    </source>
</evidence>
<dbReference type="OrthoDB" id="5859976at2759"/>
<dbReference type="PANTHER" id="PTHR24247">
    <property type="entry name" value="5-HYDROXYTRYPTAMINE RECEPTOR"/>
    <property type="match status" value="1"/>
</dbReference>
<dbReference type="SUPFAM" id="SSF81321">
    <property type="entry name" value="Family A G protein-coupled receptor-like"/>
    <property type="match status" value="1"/>
</dbReference>
<dbReference type="GO" id="GO:0004993">
    <property type="term" value="F:G protein-coupled serotonin receptor activity"/>
    <property type="evidence" value="ECO:0007669"/>
    <property type="project" value="TreeGrafter"/>
</dbReference>
<name>A0A815ILI3_9BILA</name>
<evidence type="ECO:0000256" key="5">
    <source>
        <dbReference type="ARBA" id="ARBA00023040"/>
    </source>
</evidence>
<sequence>MENFNDLLFNNASAASDLVFDHNLTLITSQKNWPVLSLSLLGIVGTIGNVLVCVSITLDKQLQTVTNWFLFSLSIADCLVSVIVVPLAIAKDFVGKSNK</sequence>
<dbReference type="Pfam" id="PF00001">
    <property type="entry name" value="7tm_1"/>
    <property type="match status" value="1"/>
</dbReference>
<dbReference type="AlphaFoldDB" id="A0A815ILI3"/>
<dbReference type="EMBL" id="CAJNOQ010015714">
    <property type="protein sequence ID" value="CAF1367116.1"/>
    <property type="molecule type" value="Genomic_DNA"/>
</dbReference>
<proteinExistence type="predicted"/>
<evidence type="ECO:0000256" key="2">
    <source>
        <dbReference type="ARBA" id="ARBA00022475"/>
    </source>
</evidence>
<keyword evidence="7" id="KW-0675">Receptor</keyword>
<dbReference type="GO" id="GO:0005886">
    <property type="term" value="C:plasma membrane"/>
    <property type="evidence" value="ECO:0007669"/>
    <property type="project" value="UniProtKB-SubCell"/>
</dbReference>
<dbReference type="InterPro" id="IPR017452">
    <property type="entry name" value="GPCR_Rhodpsn_7TM"/>
</dbReference>
<reference evidence="11" key="1">
    <citation type="submission" date="2021-02" db="EMBL/GenBank/DDBJ databases">
        <authorList>
            <person name="Nowell W R."/>
        </authorList>
    </citation>
    <scope>NUCLEOTIDE SEQUENCE</scope>
</reference>
<dbReference type="PROSITE" id="PS50262">
    <property type="entry name" value="G_PROTEIN_RECEP_F1_2"/>
    <property type="match status" value="1"/>
</dbReference>
<evidence type="ECO:0000256" key="7">
    <source>
        <dbReference type="ARBA" id="ARBA00023170"/>
    </source>
</evidence>
<feature type="transmembrane region" description="Helical" evidence="9">
    <location>
        <begin position="33"/>
        <end position="56"/>
    </location>
</feature>
<organism evidence="11 13">
    <name type="scientific">Didymodactylos carnosus</name>
    <dbReference type="NCBI Taxonomy" id="1234261"/>
    <lineage>
        <taxon>Eukaryota</taxon>
        <taxon>Metazoa</taxon>
        <taxon>Spiralia</taxon>
        <taxon>Gnathifera</taxon>
        <taxon>Rotifera</taxon>
        <taxon>Eurotatoria</taxon>
        <taxon>Bdelloidea</taxon>
        <taxon>Philodinida</taxon>
        <taxon>Philodinidae</taxon>
        <taxon>Didymodactylos</taxon>
    </lineage>
</organism>
<dbReference type="Proteomes" id="UP000663829">
    <property type="component" value="Unassembled WGS sequence"/>
</dbReference>
<evidence type="ECO:0000313" key="12">
    <source>
        <dbReference type="EMBL" id="CAF4250103.1"/>
    </source>
</evidence>
<evidence type="ECO:0000256" key="3">
    <source>
        <dbReference type="ARBA" id="ARBA00022692"/>
    </source>
</evidence>
<protein>
    <recommendedName>
        <fullName evidence="10">G-protein coupled receptors family 1 profile domain-containing protein</fullName>
    </recommendedName>
</protein>
<dbReference type="PRINTS" id="PR00237">
    <property type="entry name" value="GPCRRHODOPSN"/>
</dbReference>
<dbReference type="GO" id="GO:0030425">
    <property type="term" value="C:dendrite"/>
    <property type="evidence" value="ECO:0007669"/>
    <property type="project" value="TreeGrafter"/>
</dbReference>
<evidence type="ECO:0000256" key="9">
    <source>
        <dbReference type="SAM" id="Phobius"/>
    </source>
</evidence>
<gene>
    <name evidence="11" type="ORF">GPM918_LOCUS31669</name>
    <name evidence="12" type="ORF">SRO942_LOCUS32317</name>
</gene>
<keyword evidence="3 9" id="KW-0812">Transmembrane</keyword>
<dbReference type="GO" id="GO:0007210">
    <property type="term" value="P:serotonin receptor signaling pathway"/>
    <property type="evidence" value="ECO:0007669"/>
    <property type="project" value="TreeGrafter"/>
</dbReference>
<dbReference type="Proteomes" id="UP000681722">
    <property type="component" value="Unassembled WGS sequence"/>
</dbReference>
<comment type="subcellular location">
    <subcellularLocation>
        <location evidence="1">Cell membrane</location>
        <topology evidence="1">Multi-pass membrane protein</topology>
    </subcellularLocation>
</comment>
<dbReference type="InterPro" id="IPR000276">
    <property type="entry name" value="GPCR_Rhodpsn"/>
</dbReference>
<dbReference type="GO" id="GO:0045202">
    <property type="term" value="C:synapse"/>
    <property type="evidence" value="ECO:0007669"/>
    <property type="project" value="GOC"/>
</dbReference>
<accession>A0A815ILI3</accession>
<evidence type="ECO:0000256" key="6">
    <source>
        <dbReference type="ARBA" id="ARBA00023136"/>
    </source>
</evidence>
<evidence type="ECO:0000256" key="8">
    <source>
        <dbReference type="ARBA" id="ARBA00023224"/>
    </source>
</evidence>
<evidence type="ECO:0000256" key="4">
    <source>
        <dbReference type="ARBA" id="ARBA00022989"/>
    </source>
</evidence>
<dbReference type="GO" id="GO:0007268">
    <property type="term" value="P:chemical synaptic transmission"/>
    <property type="evidence" value="ECO:0007669"/>
    <property type="project" value="TreeGrafter"/>
</dbReference>
<keyword evidence="4 9" id="KW-1133">Transmembrane helix</keyword>
<evidence type="ECO:0000313" key="11">
    <source>
        <dbReference type="EMBL" id="CAF1367116.1"/>
    </source>
</evidence>
<dbReference type="PANTHER" id="PTHR24247:SF228">
    <property type="entry name" value="5-HYDROXYTRYPTAMINE (SEROTONIN) RECEPTOR 2A, ISOFORM B"/>
    <property type="match status" value="1"/>
</dbReference>
<dbReference type="Gene3D" id="1.20.1070.10">
    <property type="entry name" value="Rhodopsin 7-helix transmembrane proteins"/>
    <property type="match status" value="1"/>
</dbReference>
<feature type="transmembrane region" description="Helical" evidence="9">
    <location>
        <begin position="68"/>
        <end position="89"/>
    </location>
</feature>
<feature type="domain" description="G-protein coupled receptors family 1 profile" evidence="10">
    <location>
        <begin position="48"/>
        <end position="99"/>
    </location>
</feature>
<dbReference type="GO" id="GO:0007187">
    <property type="term" value="P:G protein-coupled receptor signaling pathway, coupled to cyclic nucleotide second messenger"/>
    <property type="evidence" value="ECO:0007669"/>
    <property type="project" value="TreeGrafter"/>
</dbReference>
<keyword evidence="6 9" id="KW-0472">Membrane</keyword>
<keyword evidence="8" id="KW-0807">Transducer</keyword>
<keyword evidence="2" id="KW-1003">Cell membrane</keyword>
<keyword evidence="5" id="KW-0297">G-protein coupled receptor</keyword>